<accession>A0ABD3H9L8</accession>
<comment type="caution">
    <text evidence="2">The sequence shown here is derived from an EMBL/GenBank/DDBJ whole genome shotgun (WGS) entry which is preliminary data.</text>
</comment>
<protein>
    <recommendedName>
        <fullName evidence="4">Reverse transcriptase</fullName>
    </recommendedName>
</protein>
<dbReference type="PANTHER" id="PTHR33116:SF78">
    <property type="entry name" value="OS12G0587133 PROTEIN"/>
    <property type="match status" value="1"/>
</dbReference>
<sequence length="538" mass="61937">MKFWVSTAPNMSDPRIRWELRWRAVRKFLISKEAEVKNERRLANAKIIELQSLRNQLASQRSTEADPRLKELDIEVADLEKRRAAEWRRWARIRWINQGNAPSKFFFRRLKAKQAKERIQFLRSDDGRQIDEESEIMKELTTFYTNLYKKDSPSEEATASYRGCPVGWSLSEKEQGEYIVGKIQRKLRNWSYRMLDFSGRLVVIRHILKAVPVLVLTVTPLHKKTLDRMEAVCRDFLWGAANGKRKIPLIAWPTASRRLWSLQEILLADPPVRITNAPTANAMLASWNSVRRFLQLNKSDCRLNGWTPVEVCLELGKRRGWFSPITAASFKGSLTRLNIKSLGQWSDWAVQAVITAEAQDADQALVSEGQSLQFQSLELQLNCWSWNKDGISFRGWILTSKFRNRLLANVEYTHEGLGISVTTTVNFLSLIDDLFSGKSLAKLIAGIEVLKAVWVERNHASYSTSRKLIPWKEVWRRVLETLVALDRKALDNPRLISRIQEARIYCNVARNRCLSMAASRSPGDENRSNLVGIASHTS</sequence>
<organism evidence="2 3">
    <name type="scientific">Riccia sorocarpa</name>
    <dbReference type="NCBI Taxonomy" id="122646"/>
    <lineage>
        <taxon>Eukaryota</taxon>
        <taxon>Viridiplantae</taxon>
        <taxon>Streptophyta</taxon>
        <taxon>Embryophyta</taxon>
        <taxon>Marchantiophyta</taxon>
        <taxon>Marchantiopsida</taxon>
        <taxon>Marchantiidae</taxon>
        <taxon>Marchantiales</taxon>
        <taxon>Ricciaceae</taxon>
        <taxon>Riccia</taxon>
    </lineage>
</organism>
<proteinExistence type="predicted"/>
<dbReference type="EMBL" id="JBJQOH010000006">
    <property type="protein sequence ID" value="KAL3686074.1"/>
    <property type="molecule type" value="Genomic_DNA"/>
</dbReference>
<gene>
    <name evidence="2" type="ORF">R1sor_004096</name>
</gene>
<dbReference type="PANTHER" id="PTHR33116">
    <property type="entry name" value="REVERSE TRANSCRIPTASE ZINC-BINDING DOMAIN-CONTAINING PROTEIN-RELATED-RELATED"/>
    <property type="match status" value="1"/>
</dbReference>
<reference evidence="2 3" key="1">
    <citation type="submission" date="2024-09" db="EMBL/GenBank/DDBJ databases">
        <title>Chromosome-scale assembly of Riccia sorocarpa.</title>
        <authorList>
            <person name="Paukszto L."/>
        </authorList>
    </citation>
    <scope>NUCLEOTIDE SEQUENCE [LARGE SCALE GENOMIC DNA]</scope>
    <source>
        <strain evidence="2">LP-2024</strain>
        <tissue evidence="2">Aerial parts of the thallus</tissue>
    </source>
</reference>
<evidence type="ECO:0000256" key="1">
    <source>
        <dbReference type="SAM" id="MobiDB-lite"/>
    </source>
</evidence>
<evidence type="ECO:0000313" key="3">
    <source>
        <dbReference type="Proteomes" id="UP001633002"/>
    </source>
</evidence>
<keyword evidence="3" id="KW-1185">Reference proteome</keyword>
<feature type="region of interest" description="Disordered" evidence="1">
    <location>
        <begin position="519"/>
        <end position="538"/>
    </location>
</feature>
<evidence type="ECO:0000313" key="2">
    <source>
        <dbReference type="EMBL" id="KAL3686074.1"/>
    </source>
</evidence>
<evidence type="ECO:0008006" key="4">
    <source>
        <dbReference type="Google" id="ProtNLM"/>
    </source>
</evidence>
<name>A0ABD3H9L8_9MARC</name>
<dbReference type="AlphaFoldDB" id="A0ABD3H9L8"/>
<dbReference type="Proteomes" id="UP001633002">
    <property type="component" value="Unassembled WGS sequence"/>
</dbReference>